<reference evidence="1" key="1">
    <citation type="submission" date="2020-05" db="EMBL/GenBank/DDBJ databases">
        <authorList>
            <person name="Zhu T."/>
            <person name="Keshari N."/>
            <person name="Lu X."/>
        </authorList>
    </citation>
    <scope>NUCLEOTIDE SEQUENCE</scope>
    <source>
        <strain evidence="1">NK1-22</strain>
    </source>
</reference>
<organism evidence="1">
    <name type="scientific">Thermoleptolyngbya oregonensis NK1-22</name>
    <dbReference type="NCBI Taxonomy" id="2547457"/>
    <lineage>
        <taxon>Bacteria</taxon>
        <taxon>Bacillati</taxon>
        <taxon>Cyanobacteriota</taxon>
        <taxon>Cyanophyceae</taxon>
        <taxon>Oculatellales</taxon>
        <taxon>Oculatellaceae</taxon>
        <taxon>Thermoleptolyngbya</taxon>
    </lineage>
</organism>
<dbReference type="AlphaFoldDB" id="A0AA97BLC9"/>
<dbReference type="InterPro" id="IPR014953">
    <property type="entry name" value="DUF1824"/>
</dbReference>
<dbReference type="RefSeq" id="WP_316792118.1">
    <property type="nucleotide sequence ID" value="NZ_CP053540.1"/>
</dbReference>
<name>A0AA97BLC9_9CYAN</name>
<dbReference type="EMBL" id="CP053540">
    <property type="protein sequence ID" value="WOB43032.1"/>
    <property type="molecule type" value="Genomic_DNA"/>
</dbReference>
<evidence type="ECO:0000313" key="1">
    <source>
        <dbReference type="EMBL" id="WOB43032.1"/>
    </source>
</evidence>
<dbReference type="SUPFAM" id="SSF160532">
    <property type="entry name" value="Ava3019-like"/>
    <property type="match status" value="1"/>
</dbReference>
<gene>
    <name evidence="1" type="ORF">HNI00_07575</name>
</gene>
<dbReference type="KEGG" id="tog:HNI00_07575"/>
<sequence>MTDSKAIALTCDQAHRLLKQFDCQTAASVQSAEEKASLREALRLVARHSDYQMLGVCASSQAEGWAALEHYAIALGYAPQPPAVSLEGPVYLKFNPKSSLCYADTYPGEHRGVLVSCQSADPDDINDLYGHLPLDLWD</sequence>
<protein>
    <submittedName>
        <fullName evidence="1">DUF1824 family protein</fullName>
    </submittedName>
</protein>
<proteinExistence type="predicted"/>
<dbReference type="Pfam" id="PF08854">
    <property type="entry name" value="DUF1824"/>
    <property type="match status" value="1"/>
</dbReference>
<dbReference type="Gene3D" id="3.30.360.10">
    <property type="entry name" value="Dihydrodipicolinate Reductase, domain 2"/>
    <property type="match status" value="1"/>
</dbReference>
<accession>A0AA97BLC9</accession>